<accession>A0A1E7DPD6</accession>
<organism evidence="1 2">
    <name type="scientific">Domibacillus iocasae</name>
    <dbReference type="NCBI Taxonomy" id="1714016"/>
    <lineage>
        <taxon>Bacteria</taxon>
        <taxon>Bacillati</taxon>
        <taxon>Bacillota</taxon>
        <taxon>Bacilli</taxon>
        <taxon>Bacillales</taxon>
        <taxon>Bacillaceae</taxon>
        <taxon>Domibacillus</taxon>
    </lineage>
</organism>
<gene>
    <name evidence="1" type="ORF">BA724_06750</name>
</gene>
<sequence length="79" mass="9173">MLIVSQREHIYVRLTGRRTRVRKGGVVDYDAAFSSMEQTDIRRAASLSEMLMVEELFLVDLIQKMQRTGLIQMKKRAIS</sequence>
<name>A0A1E7DPD6_9BACI</name>
<dbReference type="STRING" id="1714016.BA724_06750"/>
<comment type="caution">
    <text evidence="1">The sequence shown here is derived from an EMBL/GenBank/DDBJ whole genome shotgun (WGS) entry which is preliminary data.</text>
</comment>
<proteinExistence type="predicted"/>
<evidence type="ECO:0000313" key="2">
    <source>
        <dbReference type="Proteomes" id="UP000095658"/>
    </source>
</evidence>
<dbReference type="RefSeq" id="WP_069938578.1">
    <property type="nucleotide sequence ID" value="NZ_MAMP01000021.1"/>
</dbReference>
<dbReference type="OrthoDB" id="2730772at2"/>
<reference evidence="1 2" key="1">
    <citation type="submission" date="2016-06" db="EMBL/GenBank/DDBJ databases">
        <title>Domibacillus iocasae genome sequencing.</title>
        <authorList>
            <person name="Verma A."/>
            <person name="Pal Y."/>
            <person name="Ojha A.K."/>
            <person name="Krishnamurthi S."/>
        </authorList>
    </citation>
    <scope>NUCLEOTIDE SEQUENCE [LARGE SCALE GENOMIC DNA]</scope>
    <source>
        <strain evidence="1 2">DSM 29979</strain>
    </source>
</reference>
<dbReference type="Proteomes" id="UP000095658">
    <property type="component" value="Unassembled WGS sequence"/>
</dbReference>
<dbReference type="EMBL" id="MAMP01000021">
    <property type="protein sequence ID" value="OES44956.1"/>
    <property type="molecule type" value="Genomic_DNA"/>
</dbReference>
<keyword evidence="2" id="KW-1185">Reference proteome</keyword>
<protein>
    <submittedName>
        <fullName evidence="1">Uncharacterized protein</fullName>
    </submittedName>
</protein>
<evidence type="ECO:0000313" key="1">
    <source>
        <dbReference type="EMBL" id="OES44956.1"/>
    </source>
</evidence>
<dbReference type="AlphaFoldDB" id="A0A1E7DPD6"/>